<sequence>SDEEMVKFMQLMNSIWNICGKDVVTAFDLSPFKVICDLGGCSGALAKQCTSAYPECTITIFDLPKVVRMSREHFVSEADQRISFHQ</sequence>
<keyword evidence="2" id="KW-0808">Transferase</keyword>
<keyword evidence="6" id="KW-1185">Reference proteome</keyword>
<evidence type="ECO:0000313" key="6">
    <source>
        <dbReference type="Proteomes" id="UP001279410"/>
    </source>
</evidence>
<dbReference type="GO" id="GO:0032259">
    <property type="term" value="P:methylation"/>
    <property type="evidence" value="ECO:0007669"/>
    <property type="project" value="UniProtKB-KW"/>
</dbReference>
<evidence type="ECO:0000259" key="4">
    <source>
        <dbReference type="Pfam" id="PF00891"/>
    </source>
</evidence>
<dbReference type="PROSITE" id="PS51683">
    <property type="entry name" value="SAM_OMT_II"/>
    <property type="match status" value="1"/>
</dbReference>
<dbReference type="InterPro" id="IPR029063">
    <property type="entry name" value="SAM-dependent_MTases_sf"/>
</dbReference>
<gene>
    <name evidence="5" type="ORF">AKAME5_001191100</name>
</gene>
<reference evidence="5" key="1">
    <citation type="submission" date="2022-08" db="EMBL/GenBank/DDBJ databases">
        <title>Genome sequencing of akame (Lates japonicus).</title>
        <authorList>
            <person name="Hashiguchi Y."/>
            <person name="Takahashi H."/>
        </authorList>
    </citation>
    <scope>NUCLEOTIDE SEQUENCE</scope>
    <source>
        <strain evidence="5">Kochi</strain>
    </source>
</reference>
<accession>A0AAD3MUX1</accession>
<organism evidence="5 6">
    <name type="scientific">Lates japonicus</name>
    <name type="common">Japanese lates</name>
    <dbReference type="NCBI Taxonomy" id="270547"/>
    <lineage>
        <taxon>Eukaryota</taxon>
        <taxon>Metazoa</taxon>
        <taxon>Chordata</taxon>
        <taxon>Craniata</taxon>
        <taxon>Vertebrata</taxon>
        <taxon>Euteleostomi</taxon>
        <taxon>Actinopterygii</taxon>
        <taxon>Neopterygii</taxon>
        <taxon>Teleostei</taxon>
        <taxon>Neoteleostei</taxon>
        <taxon>Acanthomorphata</taxon>
        <taxon>Carangaria</taxon>
        <taxon>Carangaria incertae sedis</taxon>
        <taxon>Centropomidae</taxon>
        <taxon>Lates</taxon>
    </lineage>
</organism>
<feature type="non-terminal residue" evidence="5">
    <location>
        <position position="86"/>
    </location>
</feature>
<feature type="domain" description="O-methyltransferase C-terminal" evidence="4">
    <location>
        <begin position="2"/>
        <end position="85"/>
    </location>
</feature>
<dbReference type="InterPro" id="IPR016461">
    <property type="entry name" value="COMT-like"/>
</dbReference>
<comment type="caution">
    <text evidence="5">The sequence shown here is derived from an EMBL/GenBank/DDBJ whole genome shotgun (WGS) entry which is preliminary data.</text>
</comment>
<keyword evidence="3" id="KW-0949">S-adenosyl-L-methionine</keyword>
<evidence type="ECO:0000256" key="1">
    <source>
        <dbReference type="ARBA" id="ARBA00022603"/>
    </source>
</evidence>
<feature type="non-terminal residue" evidence="5">
    <location>
        <position position="1"/>
    </location>
</feature>
<dbReference type="Proteomes" id="UP001279410">
    <property type="component" value="Unassembled WGS sequence"/>
</dbReference>
<dbReference type="SUPFAM" id="SSF53335">
    <property type="entry name" value="S-adenosyl-L-methionine-dependent methyltransferases"/>
    <property type="match status" value="1"/>
</dbReference>
<dbReference type="GO" id="GO:0008171">
    <property type="term" value="F:O-methyltransferase activity"/>
    <property type="evidence" value="ECO:0007669"/>
    <property type="project" value="InterPro"/>
</dbReference>
<keyword evidence="1" id="KW-0489">Methyltransferase</keyword>
<proteinExistence type="predicted"/>
<dbReference type="Pfam" id="PF00891">
    <property type="entry name" value="Methyltransf_2"/>
    <property type="match status" value="1"/>
</dbReference>
<protein>
    <submittedName>
        <fullName evidence="5">Acetylserotonin O-methyltransferase isoform X1</fullName>
    </submittedName>
</protein>
<dbReference type="InterPro" id="IPR001077">
    <property type="entry name" value="COMT_C"/>
</dbReference>
<evidence type="ECO:0000256" key="3">
    <source>
        <dbReference type="ARBA" id="ARBA00022691"/>
    </source>
</evidence>
<evidence type="ECO:0000256" key="2">
    <source>
        <dbReference type="ARBA" id="ARBA00022679"/>
    </source>
</evidence>
<name>A0AAD3MUX1_LATJO</name>
<evidence type="ECO:0000313" key="5">
    <source>
        <dbReference type="EMBL" id="GLD59960.1"/>
    </source>
</evidence>
<dbReference type="AlphaFoldDB" id="A0AAD3MUX1"/>
<dbReference type="Gene3D" id="3.40.50.150">
    <property type="entry name" value="Vaccinia Virus protein VP39"/>
    <property type="match status" value="1"/>
</dbReference>
<dbReference type="EMBL" id="BRZM01000038">
    <property type="protein sequence ID" value="GLD59960.1"/>
    <property type="molecule type" value="Genomic_DNA"/>
</dbReference>